<keyword evidence="4" id="KW-1185">Reference proteome</keyword>
<evidence type="ECO:0000256" key="1">
    <source>
        <dbReference type="SAM" id="MobiDB-lite"/>
    </source>
</evidence>
<dbReference type="OrthoDB" id="99730at2157"/>
<feature type="compositionally biased region" description="Low complexity" evidence="1">
    <location>
        <begin position="31"/>
        <end position="103"/>
    </location>
</feature>
<dbReference type="PaxDb" id="593117-TGAM_2124"/>
<dbReference type="RefSeq" id="WP_015859729.1">
    <property type="nucleotide sequence ID" value="NC_012804.1"/>
</dbReference>
<dbReference type="SUPFAM" id="SSF56300">
    <property type="entry name" value="Metallo-dependent phosphatases"/>
    <property type="match status" value="1"/>
</dbReference>
<dbReference type="GeneID" id="7987086"/>
<dbReference type="PANTHER" id="PTHR43143:SF1">
    <property type="entry name" value="SERINE_THREONINE-PROTEIN PHOSPHATASE CPPED1"/>
    <property type="match status" value="1"/>
</dbReference>
<dbReference type="InterPro" id="IPR051918">
    <property type="entry name" value="STPP_CPPED1"/>
</dbReference>
<feature type="region of interest" description="Disordered" evidence="1">
    <location>
        <begin position="27"/>
        <end position="103"/>
    </location>
</feature>
<dbReference type="STRING" id="593117.TGAM_2124"/>
<dbReference type="PANTHER" id="PTHR43143">
    <property type="entry name" value="METALLOPHOSPHOESTERASE, CALCINEURIN SUPERFAMILY"/>
    <property type="match status" value="1"/>
</dbReference>
<dbReference type="HOGENOM" id="CLU_495791_0_0_2"/>
<evidence type="ECO:0000313" key="3">
    <source>
        <dbReference type="EMBL" id="ACS34626.1"/>
    </source>
</evidence>
<reference evidence="3 4" key="1">
    <citation type="journal article" date="2007" name="Genome Biol.">
        <title>Genome analysis and genome-wide proteomics of Thermococcus gammatolerans, the most radioresistant organism known amongst the Archaea.</title>
        <authorList>
            <person name="Zivanovic Y."/>
            <person name="Armengaud J."/>
            <person name="Lagorce A."/>
            <person name="Leplat C."/>
            <person name="Guerin P."/>
            <person name="Dutertre M."/>
            <person name="Anthouard V."/>
            <person name="Forterre P."/>
            <person name="Wincker P."/>
            <person name="Confalonieri F."/>
        </authorList>
    </citation>
    <scope>NUCLEOTIDE SEQUENCE [LARGE SCALE GENOMIC DNA]</scope>
    <source>
        <strain evidence="4">DSM 15229 / JCM 11827 / EJ3</strain>
    </source>
</reference>
<dbReference type="PROSITE" id="PS51257">
    <property type="entry name" value="PROKAR_LIPOPROTEIN"/>
    <property type="match status" value="1"/>
</dbReference>
<dbReference type="eggNOG" id="arCOG07855">
    <property type="taxonomic scope" value="Archaea"/>
</dbReference>
<protein>
    <submittedName>
        <fullName evidence="3">Metallophosphoesterase, calcineurin superfamily</fullName>
    </submittedName>
</protein>
<dbReference type="GO" id="GO:0016787">
    <property type="term" value="F:hydrolase activity"/>
    <property type="evidence" value="ECO:0007669"/>
    <property type="project" value="InterPro"/>
</dbReference>
<evidence type="ECO:0000259" key="2">
    <source>
        <dbReference type="Pfam" id="PF00149"/>
    </source>
</evidence>
<gene>
    <name evidence="3" type="ordered locus">TGAM_2124</name>
</gene>
<dbReference type="EMBL" id="CP001398">
    <property type="protein sequence ID" value="ACS34626.1"/>
    <property type="molecule type" value="Genomic_DNA"/>
</dbReference>
<dbReference type="InterPro" id="IPR004843">
    <property type="entry name" value="Calcineurin-like_PHP"/>
</dbReference>
<dbReference type="KEGG" id="tga:TGAM_2124"/>
<accession>C5A2W5</accession>
<organism evidence="3 4">
    <name type="scientific">Thermococcus gammatolerans (strain DSM 15229 / JCM 11827 / EJ3)</name>
    <dbReference type="NCBI Taxonomy" id="593117"/>
    <lineage>
        <taxon>Archaea</taxon>
        <taxon>Methanobacteriati</taxon>
        <taxon>Methanobacteriota</taxon>
        <taxon>Thermococci</taxon>
        <taxon>Thermococcales</taxon>
        <taxon>Thermococcaceae</taxon>
        <taxon>Thermococcus</taxon>
    </lineage>
</organism>
<dbReference type="AlphaFoldDB" id="C5A2W5"/>
<feature type="domain" description="Calcineurin-like phosphoesterase" evidence="2">
    <location>
        <begin position="400"/>
        <end position="557"/>
    </location>
</feature>
<dbReference type="Pfam" id="PF00149">
    <property type="entry name" value="Metallophos"/>
    <property type="match status" value="1"/>
</dbReference>
<dbReference type="Proteomes" id="UP000001488">
    <property type="component" value="Chromosome"/>
</dbReference>
<name>C5A2W5_THEGJ</name>
<proteinExistence type="predicted"/>
<dbReference type="InterPro" id="IPR029052">
    <property type="entry name" value="Metallo-depent_PP-like"/>
</dbReference>
<sequence>MERKVLAVLLLGVFLLGTIAAGCLGGGGEKSQPTTSQQIGSSTTTTTHGTTTPTTSPTTTSASSATTTTTSSSERTTTTTTISSTTTTTATIPTTTTTTTTTPTPAAVKIDFSKFRKTGQVIGEWRTIFKGQPIYTVPGYFDLVKAYFPDAEVRDLSDYRWGIAVLPPELAVKELDGKRVRVEKVDYFGYVAYRNGYHFVGPDKGIIAVFNSEEGAKLILTGTSRAGVGLALRELSRIHSYSDVPSLYVLRSGQFEGLFLKEIGDVNWNGIVERTEFVEDYPLYYEEPFHYYWRVVKGENVTVSGGFIRLVNGSTVYIRALGFNVSVSVKPSGAELTYVIENINPAYVDYPKCAEVGETWIKLNSTSGFTLRPREVSNYTVFALGDHRPAHRNDPVPSVFLKIMDQVNNGSGAFVIDGGDLVYSGRLSEWVDLMKVWKWNKPVFLTPGNHEYQGEGKNIFHYLFGPDEDYSFVLGDYVYVFMNDVENGYTLSSHQWEALKAALEMANETGRRAVIVMHAPPYDPRPNGDHSMNHNSAEKLLALMREYNAFGIFSHIHLNWYGEHEGVQMIITGGAGAPLYVTDPNEGGFYGYAMLSMGPGGEIEVKLVRVE</sequence>
<evidence type="ECO:0000313" key="4">
    <source>
        <dbReference type="Proteomes" id="UP000001488"/>
    </source>
</evidence>
<dbReference type="PATRIC" id="fig|593117.10.peg.2130"/>
<dbReference type="Gene3D" id="3.60.21.10">
    <property type="match status" value="1"/>
</dbReference>